<protein>
    <submittedName>
        <fullName evidence="4">GNAT family N-acetyltransferase</fullName>
        <ecNumber evidence="4">2.3.-.-</ecNumber>
    </submittedName>
</protein>
<feature type="domain" description="N-acetyltransferase" evidence="3">
    <location>
        <begin position="7"/>
        <end position="172"/>
    </location>
</feature>
<dbReference type="Pfam" id="PF00583">
    <property type="entry name" value="Acetyltransf_1"/>
    <property type="match status" value="1"/>
</dbReference>
<evidence type="ECO:0000259" key="3">
    <source>
        <dbReference type="PROSITE" id="PS51186"/>
    </source>
</evidence>
<keyword evidence="5" id="KW-1185">Reference proteome</keyword>
<dbReference type="CDD" id="cd04301">
    <property type="entry name" value="NAT_SF"/>
    <property type="match status" value="1"/>
</dbReference>
<keyword evidence="1 4" id="KW-0808">Transferase</keyword>
<gene>
    <name evidence="4" type="ORF">ACFFJH_05175</name>
</gene>
<evidence type="ECO:0000313" key="4">
    <source>
        <dbReference type="EMBL" id="MFC0349187.1"/>
    </source>
</evidence>
<organism evidence="4 5">
    <name type="scientific">Undibacterium danionis</name>
    <dbReference type="NCBI Taxonomy" id="1812100"/>
    <lineage>
        <taxon>Bacteria</taxon>
        <taxon>Pseudomonadati</taxon>
        <taxon>Pseudomonadota</taxon>
        <taxon>Betaproteobacteria</taxon>
        <taxon>Burkholderiales</taxon>
        <taxon>Oxalobacteraceae</taxon>
        <taxon>Undibacterium</taxon>
    </lineage>
</organism>
<keyword evidence="2 4" id="KW-0012">Acyltransferase</keyword>
<dbReference type="InterPro" id="IPR016181">
    <property type="entry name" value="Acyl_CoA_acyltransferase"/>
</dbReference>
<dbReference type="SUPFAM" id="SSF55729">
    <property type="entry name" value="Acyl-CoA N-acyltransferases (Nat)"/>
    <property type="match status" value="1"/>
</dbReference>
<name>A0ABV6IBL6_9BURK</name>
<dbReference type="PANTHER" id="PTHR43420">
    <property type="entry name" value="ACETYLTRANSFERASE"/>
    <property type="match status" value="1"/>
</dbReference>
<sequence length="183" mass="20572">MDNNTAYTLHFVATTDFAGIKALYQNVARQSGDIARTEEEITEEYIRHNLDAAIARGIGFVAKADERIIGEIHAYPPIPKLFAHILSDLTIAVHSDYQGVGVGRALFNALLDEVKLHRHPIQRVELLVRQSNLKAITFYQSLGFEIEGRFQQRVRRPDGDLEADIPMAWLRSVASDSVKGKIF</sequence>
<dbReference type="EMBL" id="JBHLXJ010000004">
    <property type="protein sequence ID" value="MFC0349187.1"/>
    <property type="molecule type" value="Genomic_DNA"/>
</dbReference>
<dbReference type="EC" id="2.3.-.-" evidence="4"/>
<dbReference type="InterPro" id="IPR000182">
    <property type="entry name" value="GNAT_dom"/>
</dbReference>
<dbReference type="RefSeq" id="WP_390210584.1">
    <property type="nucleotide sequence ID" value="NZ_JBHLXJ010000004.1"/>
</dbReference>
<dbReference type="Proteomes" id="UP001589844">
    <property type="component" value="Unassembled WGS sequence"/>
</dbReference>
<proteinExistence type="predicted"/>
<evidence type="ECO:0000313" key="5">
    <source>
        <dbReference type="Proteomes" id="UP001589844"/>
    </source>
</evidence>
<evidence type="ECO:0000256" key="1">
    <source>
        <dbReference type="ARBA" id="ARBA00022679"/>
    </source>
</evidence>
<dbReference type="GO" id="GO:0016746">
    <property type="term" value="F:acyltransferase activity"/>
    <property type="evidence" value="ECO:0007669"/>
    <property type="project" value="UniProtKB-KW"/>
</dbReference>
<accession>A0ABV6IBL6</accession>
<dbReference type="InterPro" id="IPR050680">
    <property type="entry name" value="YpeA/RimI_acetyltransf"/>
</dbReference>
<reference evidence="4 5" key="1">
    <citation type="submission" date="2024-09" db="EMBL/GenBank/DDBJ databases">
        <authorList>
            <person name="Sun Q."/>
            <person name="Mori K."/>
        </authorList>
    </citation>
    <scope>NUCLEOTIDE SEQUENCE [LARGE SCALE GENOMIC DNA]</scope>
    <source>
        <strain evidence="4 5">CCM 8677</strain>
    </source>
</reference>
<evidence type="ECO:0000256" key="2">
    <source>
        <dbReference type="ARBA" id="ARBA00023315"/>
    </source>
</evidence>
<dbReference type="PROSITE" id="PS51186">
    <property type="entry name" value="GNAT"/>
    <property type="match status" value="1"/>
</dbReference>
<dbReference type="Gene3D" id="3.40.630.30">
    <property type="match status" value="1"/>
</dbReference>
<comment type="caution">
    <text evidence="4">The sequence shown here is derived from an EMBL/GenBank/DDBJ whole genome shotgun (WGS) entry which is preliminary data.</text>
</comment>